<feature type="domain" description="Signal transduction histidine kinase internal region" evidence="13">
    <location>
        <begin position="399"/>
        <end position="479"/>
    </location>
</feature>
<dbReference type="InterPro" id="IPR036890">
    <property type="entry name" value="HATPase_C_sf"/>
</dbReference>
<name>A0ABU4GQX7_9CLOT</name>
<organism evidence="14 15">
    <name type="scientific">Clostridium boliviensis</name>
    <dbReference type="NCBI Taxonomy" id="318465"/>
    <lineage>
        <taxon>Bacteria</taxon>
        <taxon>Bacillati</taxon>
        <taxon>Bacillota</taxon>
        <taxon>Clostridia</taxon>
        <taxon>Eubacteriales</taxon>
        <taxon>Clostridiaceae</taxon>
        <taxon>Clostridium</taxon>
    </lineage>
</organism>
<feature type="transmembrane region" description="Helical" evidence="12">
    <location>
        <begin position="21"/>
        <end position="41"/>
    </location>
</feature>
<dbReference type="InterPro" id="IPR010559">
    <property type="entry name" value="Sig_transdc_His_kin_internal"/>
</dbReference>
<keyword evidence="2" id="KW-1003">Cell membrane</keyword>
<protein>
    <submittedName>
        <fullName evidence="14">Histidine kinase</fullName>
    </submittedName>
</protein>
<keyword evidence="9 12" id="KW-1133">Transmembrane helix</keyword>
<evidence type="ECO:0000256" key="2">
    <source>
        <dbReference type="ARBA" id="ARBA00022475"/>
    </source>
</evidence>
<dbReference type="PANTHER" id="PTHR34220">
    <property type="entry name" value="SENSOR HISTIDINE KINASE YPDA"/>
    <property type="match status" value="1"/>
</dbReference>
<dbReference type="RefSeq" id="WP_318066208.1">
    <property type="nucleotide sequence ID" value="NZ_JAWONS010000290.1"/>
</dbReference>
<keyword evidence="5 12" id="KW-0812">Transmembrane</keyword>
<dbReference type="Proteomes" id="UP001276854">
    <property type="component" value="Unassembled WGS sequence"/>
</dbReference>
<evidence type="ECO:0000256" key="7">
    <source>
        <dbReference type="ARBA" id="ARBA00022777"/>
    </source>
</evidence>
<dbReference type="EMBL" id="JAWONS010000290">
    <property type="protein sequence ID" value="MDW2800020.1"/>
    <property type="molecule type" value="Genomic_DNA"/>
</dbReference>
<evidence type="ECO:0000256" key="12">
    <source>
        <dbReference type="SAM" id="Phobius"/>
    </source>
</evidence>
<evidence type="ECO:0000256" key="11">
    <source>
        <dbReference type="ARBA" id="ARBA00023136"/>
    </source>
</evidence>
<dbReference type="SUPFAM" id="SSF55874">
    <property type="entry name" value="ATPase domain of HSP90 chaperone/DNA topoisomerase II/histidine kinase"/>
    <property type="match status" value="1"/>
</dbReference>
<evidence type="ECO:0000256" key="9">
    <source>
        <dbReference type="ARBA" id="ARBA00022989"/>
    </source>
</evidence>
<keyword evidence="11 12" id="KW-0472">Membrane</keyword>
<evidence type="ECO:0000256" key="3">
    <source>
        <dbReference type="ARBA" id="ARBA00022553"/>
    </source>
</evidence>
<dbReference type="PANTHER" id="PTHR34220:SF11">
    <property type="entry name" value="SENSOR PROTEIN KINASE HPTS"/>
    <property type="match status" value="1"/>
</dbReference>
<dbReference type="GO" id="GO:0016301">
    <property type="term" value="F:kinase activity"/>
    <property type="evidence" value="ECO:0007669"/>
    <property type="project" value="UniProtKB-KW"/>
</dbReference>
<proteinExistence type="predicted"/>
<evidence type="ECO:0000259" key="13">
    <source>
        <dbReference type="Pfam" id="PF06580"/>
    </source>
</evidence>
<keyword evidence="7 14" id="KW-0418">Kinase</keyword>
<evidence type="ECO:0000256" key="10">
    <source>
        <dbReference type="ARBA" id="ARBA00023012"/>
    </source>
</evidence>
<keyword evidence="8" id="KW-0067">ATP-binding</keyword>
<dbReference type="Gene3D" id="3.30.565.10">
    <property type="entry name" value="Histidine kinase-like ATPase, C-terminal domain"/>
    <property type="match status" value="1"/>
</dbReference>
<evidence type="ECO:0000256" key="6">
    <source>
        <dbReference type="ARBA" id="ARBA00022741"/>
    </source>
</evidence>
<dbReference type="Pfam" id="PF06580">
    <property type="entry name" value="His_kinase"/>
    <property type="match status" value="1"/>
</dbReference>
<evidence type="ECO:0000256" key="5">
    <source>
        <dbReference type="ARBA" id="ARBA00022692"/>
    </source>
</evidence>
<sequence>MIYKILCKKRSIRYKFFTKSLLTNCLLLLIPIMMIGPYSVVQSTKDNTAAIGKSTYQTLNQLEKTMDLLYSHIDNANIFFSSNPRVTIQLKRAFNEHSLSLDSLKNLENLSLYFQNLIYTDQYIENIYVYYENDNNRIYLPQKGAIHTVTAPEEEQFLQTYKQSQDKDLWLEVKKNKSPYSSAFGDSLMIYQRLYTRSGLKPAGLIAFEYNLTKLEQYFGTLMQYEKQNIYIVDENQNIIYTNSQAPSPRDELNSLYQILSQEEEVHLFDLENGSVYNKAAYLKSPRTNGLTYFTFTPSSEIYKTTRNLSGTYLLLTFSGILLSFLLAFYKTNREYQYINQLIDIFSNPDEAQQYFDRSKENVNNPFEFIMLNVIRLFLDQKYLKIQASERDYRMQALKMQALQHQINPHFLHNTLNIIYWEAVRLTSSENSCSFMVSNLSSVMRYSLSDPQETVTIKEEISYLKTYLDIMKSRYTDRFNIHYHIDESCTIYSIKKMILQPLVENSIYHGIKEKEGKGTIWTGIRKLKNSILIYILDDGVGITPEKLHDIRNRLGKPSGDCADHIGLTNTNLRLTLAYGDKAGLHLKSVYGKYTLVYFLLPLN</sequence>
<comment type="subcellular location">
    <subcellularLocation>
        <location evidence="1">Cell membrane</location>
        <topology evidence="1">Multi-pass membrane protein</topology>
    </subcellularLocation>
</comment>
<keyword evidence="4" id="KW-0808">Transferase</keyword>
<feature type="transmembrane region" description="Helical" evidence="12">
    <location>
        <begin position="311"/>
        <end position="330"/>
    </location>
</feature>
<accession>A0ABU4GQX7</accession>
<evidence type="ECO:0000313" key="15">
    <source>
        <dbReference type="Proteomes" id="UP001276854"/>
    </source>
</evidence>
<reference evidence="14 15" key="1">
    <citation type="submission" date="2023-10" db="EMBL/GenBank/DDBJ databases">
        <title>A novel Glycoside Hydrolase 43-Like Enzyme from Clostrdium boliviensis is an Endo-xylanase, and a Candidate for Xylooligosaccharides Production from Different Xylan Substrates.</title>
        <authorList>
            <person name="Alvarez M.T."/>
            <person name="Rocabado-Villegas L.R."/>
            <person name="Salas-Veizaga D.M."/>
            <person name="Linares-Pasten J.A."/>
            <person name="Gudmundsdottir E.E."/>
            <person name="Hreggvidsson G.O."/>
            <person name="Adlercreutz P."/>
            <person name="Nordberg Karlsson E."/>
        </authorList>
    </citation>
    <scope>NUCLEOTIDE SEQUENCE [LARGE SCALE GENOMIC DNA]</scope>
    <source>
        <strain evidence="14 15">E-1</strain>
    </source>
</reference>
<keyword evidence="10" id="KW-0902">Two-component regulatory system</keyword>
<dbReference type="InterPro" id="IPR050640">
    <property type="entry name" value="Bact_2-comp_sensor_kinase"/>
</dbReference>
<keyword evidence="15" id="KW-1185">Reference proteome</keyword>
<comment type="caution">
    <text evidence="14">The sequence shown here is derived from an EMBL/GenBank/DDBJ whole genome shotgun (WGS) entry which is preliminary data.</text>
</comment>
<evidence type="ECO:0000256" key="1">
    <source>
        <dbReference type="ARBA" id="ARBA00004651"/>
    </source>
</evidence>
<keyword evidence="6" id="KW-0547">Nucleotide-binding</keyword>
<gene>
    <name evidence="14" type="ORF">RZO55_20815</name>
</gene>
<keyword evidence="3" id="KW-0597">Phosphoprotein</keyword>
<evidence type="ECO:0000256" key="4">
    <source>
        <dbReference type="ARBA" id="ARBA00022679"/>
    </source>
</evidence>
<evidence type="ECO:0000256" key="8">
    <source>
        <dbReference type="ARBA" id="ARBA00022840"/>
    </source>
</evidence>
<evidence type="ECO:0000313" key="14">
    <source>
        <dbReference type="EMBL" id="MDW2800020.1"/>
    </source>
</evidence>